<accession>A0A382KE88</accession>
<proteinExistence type="predicted"/>
<name>A0A382KE88_9ZZZZ</name>
<feature type="non-terminal residue" evidence="1">
    <location>
        <position position="1"/>
    </location>
</feature>
<evidence type="ECO:0000313" key="1">
    <source>
        <dbReference type="EMBL" id="SVC21905.1"/>
    </source>
</evidence>
<organism evidence="1">
    <name type="scientific">marine metagenome</name>
    <dbReference type="NCBI Taxonomy" id="408172"/>
    <lineage>
        <taxon>unclassified sequences</taxon>
        <taxon>metagenomes</taxon>
        <taxon>ecological metagenomes</taxon>
    </lineage>
</organism>
<gene>
    <name evidence="1" type="ORF">METZ01_LOCUS274759</name>
</gene>
<dbReference type="EMBL" id="UINC01079676">
    <property type="protein sequence ID" value="SVC21905.1"/>
    <property type="molecule type" value="Genomic_DNA"/>
</dbReference>
<reference evidence="1" key="1">
    <citation type="submission" date="2018-05" db="EMBL/GenBank/DDBJ databases">
        <authorList>
            <person name="Lanie J.A."/>
            <person name="Ng W.-L."/>
            <person name="Kazmierczak K.M."/>
            <person name="Andrzejewski T.M."/>
            <person name="Davidsen T.M."/>
            <person name="Wayne K.J."/>
            <person name="Tettelin H."/>
            <person name="Glass J.I."/>
            <person name="Rusch D."/>
            <person name="Podicherti R."/>
            <person name="Tsui H.-C.T."/>
            <person name="Winkler M.E."/>
        </authorList>
    </citation>
    <scope>NUCLEOTIDE SEQUENCE</scope>
</reference>
<protein>
    <submittedName>
        <fullName evidence="1">Uncharacterized protein</fullName>
    </submittedName>
</protein>
<sequence>VAPPAVCEQFSNPLEPKLSIGDRFAGAGVQVWIIYNQKA</sequence>
<dbReference type="AlphaFoldDB" id="A0A382KE88"/>